<evidence type="ECO:0000313" key="1">
    <source>
        <dbReference type="EMBL" id="MEM5403188.1"/>
    </source>
</evidence>
<accession>A0ACC6RNG8</accession>
<proteinExistence type="predicted"/>
<comment type="caution">
    <text evidence="1">The sequence shown here is derived from an EMBL/GenBank/DDBJ whole genome shotgun (WGS) entry which is preliminary data.</text>
</comment>
<protein>
    <submittedName>
        <fullName evidence="1">Divalent metal cation transporter</fullName>
    </submittedName>
</protein>
<gene>
    <name evidence="1" type="ORF">VSR83_24440</name>
</gene>
<name>A0ACC6RNG8_9BURK</name>
<dbReference type="EMBL" id="JAYMRU010000019">
    <property type="protein sequence ID" value="MEM5403188.1"/>
    <property type="molecule type" value="Genomic_DNA"/>
</dbReference>
<organism evidence="1 2">
    <name type="scientific">Paraburkholderia unamae</name>
    <dbReference type="NCBI Taxonomy" id="219649"/>
    <lineage>
        <taxon>Bacteria</taxon>
        <taxon>Pseudomonadati</taxon>
        <taxon>Pseudomonadota</taxon>
        <taxon>Betaproteobacteria</taxon>
        <taxon>Burkholderiales</taxon>
        <taxon>Burkholderiaceae</taxon>
        <taxon>Paraburkholderia</taxon>
    </lineage>
</organism>
<sequence>MKAGLSLRFRREHANRSELPAHAWAADIGPGLGTVATDNDPGGILTYSLAGAQYGFDLLWVCVLSYPSMVALQLIATRVAAVTGKGLTENMREHYARWIFLIAVARFLGANTVNMAADMLAMGEAARLMFRGPVAPFIVLFAGASIALQWWIPYARYANVLKWLALSLFAYAGVMFTTDVPWRAVAWHALVPGFTWSEDYFGMLLAVLGTTVSPYLLFSQAEQEVEERTRAGESRESRNEDPPRLQKMRRDTLVRTLFSNACAAFVLVAAAVTLHAAHQPVSSAQAAALAIAPVAHGYASPLLGLALLGTALLALPPLAGSAAHAAASSFGWPQGEQRDRRIAGVLVALMVVSVAIALLFHASGVDPVKACYWSALANGMTVAPVLNLLLLLSRRREAAGEMKSFASRHQRRCAAVDRGFATSGRRDTRLHRSHREVPRFDRLHGVRGRACRADAYAVG</sequence>
<reference evidence="1" key="1">
    <citation type="submission" date="2024-01" db="EMBL/GenBank/DDBJ databases">
        <title>The diversity of rhizobia nodulating Mimosa spp. in eleven states of Brazil covering several biomes is determined by host plant, location, and edaphic factors.</title>
        <authorList>
            <person name="Rouws L."/>
            <person name="Barauna A."/>
            <person name="Beukes C."/>
            <person name="De Faria S.M."/>
            <person name="Gross E."/>
            <person name="Dos Reis Junior F.B."/>
            <person name="Simon M."/>
            <person name="Maluk M."/>
            <person name="Odee D.W."/>
            <person name="Kenicer G."/>
            <person name="Young J.P.W."/>
            <person name="Reis V.M."/>
            <person name="Zilli J."/>
            <person name="James E.K."/>
        </authorList>
    </citation>
    <scope>NUCLEOTIDE SEQUENCE</scope>
    <source>
        <strain evidence="1">JPY452</strain>
    </source>
</reference>
<evidence type="ECO:0000313" key="2">
    <source>
        <dbReference type="Proteomes" id="UP001392318"/>
    </source>
</evidence>
<dbReference type="Proteomes" id="UP001392318">
    <property type="component" value="Unassembled WGS sequence"/>
</dbReference>
<keyword evidence="2" id="KW-1185">Reference proteome</keyword>